<dbReference type="FunFam" id="3.30.160.60:FF:002840">
    <property type="entry name" value="Spalt-like transcription factor 1"/>
    <property type="match status" value="1"/>
</dbReference>
<dbReference type="GO" id="GO:0030154">
    <property type="term" value="P:cell differentiation"/>
    <property type="evidence" value="ECO:0007669"/>
    <property type="project" value="UniProtKB-ARBA"/>
</dbReference>
<dbReference type="InterPro" id="IPR051565">
    <property type="entry name" value="Sal_C2H2-zinc-finger"/>
</dbReference>
<reference evidence="15" key="3">
    <citation type="submission" date="2025-08" db="UniProtKB">
        <authorList>
            <consortium name="Ensembl"/>
        </authorList>
    </citation>
    <scope>IDENTIFICATION</scope>
</reference>
<evidence type="ECO:0000256" key="10">
    <source>
        <dbReference type="ARBA" id="ARBA00023242"/>
    </source>
</evidence>
<dbReference type="FunFam" id="3.30.160.60:FF:000260">
    <property type="entry name" value="Spalt-like transcription factor 1"/>
    <property type="match status" value="1"/>
</dbReference>
<dbReference type="FunFam" id="3.30.160.60:FF:000025">
    <property type="entry name" value="Spalt-like transcription factor 1"/>
    <property type="match status" value="1"/>
</dbReference>
<dbReference type="InterPro" id="IPR036236">
    <property type="entry name" value="Znf_C2H2_sf"/>
</dbReference>
<keyword evidence="8" id="KW-0238">DNA-binding</keyword>
<feature type="compositionally biased region" description="Basic and acidic residues" evidence="13">
    <location>
        <begin position="469"/>
        <end position="485"/>
    </location>
</feature>
<evidence type="ECO:0000256" key="5">
    <source>
        <dbReference type="ARBA" id="ARBA00022771"/>
    </source>
</evidence>
<evidence type="ECO:0000256" key="12">
    <source>
        <dbReference type="PROSITE-ProRule" id="PRU00042"/>
    </source>
</evidence>
<protein>
    <recommendedName>
        <fullName evidence="14">C2H2-type domain-containing protein</fullName>
    </recommendedName>
</protein>
<keyword evidence="7" id="KW-0805">Transcription regulation</keyword>
<evidence type="ECO:0000313" key="16">
    <source>
        <dbReference type="Proteomes" id="UP000008144"/>
    </source>
</evidence>
<feature type="compositionally biased region" description="Basic and acidic residues" evidence="13">
    <location>
        <begin position="264"/>
        <end position="279"/>
    </location>
</feature>
<feature type="domain" description="C2H2-type" evidence="14">
    <location>
        <begin position="334"/>
        <end position="362"/>
    </location>
</feature>
<feature type="compositionally biased region" description="Low complexity" evidence="13">
    <location>
        <begin position="781"/>
        <end position="795"/>
    </location>
</feature>
<evidence type="ECO:0000256" key="3">
    <source>
        <dbReference type="ARBA" id="ARBA00022723"/>
    </source>
</evidence>
<dbReference type="GO" id="GO:0003677">
    <property type="term" value="F:DNA binding"/>
    <property type="evidence" value="ECO:0007669"/>
    <property type="project" value="UniProtKB-KW"/>
</dbReference>
<dbReference type="SMART" id="SM00355">
    <property type="entry name" value="ZnF_C2H2"/>
    <property type="match status" value="8"/>
</dbReference>
<dbReference type="FunFam" id="3.30.160.60:FF:000341">
    <property type="entry name" value="Spalt-like transcription factor 1"/>
    <property type="match status" value="1"/>
</dbReference>
<dbReference type="HOGENOM" id="CLU_320696_0_0_1"/>
<feature type="compositionally biased region" description="Basic and acidic residues" evidence="13">
    <location>
        <begin position="493"/>
        <end position="506"/>
    </location>
</feature>
<evidence type="ECO:0000256" key="8">
    <source>
        <dbReference type="ARBA" id="ARBA00023125"/>
    </source>
</evidence>
<feature type="domain" description="C2H2-type" evidence="14">
    <location>
        <begin position="306"/>
        <end position="333"/>
    </location>
</feature>
<dbReference type="Proteomes" id="UP000008144">
    <property type="component" value="Chromosome 4"/>
</dbReference>
<evidence type="ECO:0000256" key="1">
    <source>
        <dbReference type="ARBA" id="ARBA00004123"/>
    </source>
</evidence>
<name>F6VRW9_CIOIN</name>
<dbReference type="GO" id="GO:0000981">
    <property type="term" value="F:DNA-binding transcription factor activity, RNA polymerase II-specific"/>
    <property type="evidence" value="ECO:0000318"/>
    <property type="project" value="GO_Central"/>
</dbReference>
<feature type="domain" description="C2H2-type" evidence="14">
    <location>
        <begin position="161"/>
        <end position="188"/>
    </location>
</feature>
<reference evidence="15" key="4">
    <citation type="submission" date="2025-09" db="UniProtKB">
        <authorList>
            <consortium name="Ensembl"/>
        </authorList>
    </citation>
    <scope>IDENTIFICATION</scope>
</reference>
<keyword evidence="9" id="KW-0804">Transcription</keyword>
<dbReference type="InterPro" id="IPR013087">
    <property type="entry name" value="Znf_C2H2_type"/>
</dbReference>
<keyword evidence="5 12" id="KW-0863">Zinc-finger</keyword>
<dbReference type="Gene3D" id="3.30.160.60">
    <property type="entry name" value="Classic Zinc Finger"/>
    <property type="match status" value="7"/>
</dbReference>
<evidence type="ECO:0000256" key="7">
    <source>
        <dbReference type="ARBA" id="ARBA00023015"/>
    </source>
</evidence>
<dbReference type="OMA" id="HACAERP"/>
<dbReference type="FunFam" id="3.30.160.60:FF:000215">
    <property type="entry name" value="Spalt-like transcription factor 3"/>
    <property type="match status" value="1"/>
</dbReference>
<organism evidence="15 16">
    <name type="scientific">Ciona intestinalis</name>
    <name type="common">Transparent sea squirt</name>
    <name type="synonym">Ascidia intestinalis</name>
    <dbReference type="NCBI Taxonomy" id="7719"/>
    <lineage>
        <taxon>Eukaryota</taxon>
        <taxon>Metazoa</taxon>
        <taxon>Chordata</taxon>
        <taxon>Tunicata</taxon>
        <taxon>Ascidiacea</taxon>
        <taxon>Phlebobranchia</taxon>
        <taxon>Cionidae</taxon>
        <taxon>Ciona</taxon>
    </lineage>
</organism>
<keyword evidence="4" id="KW-0677">Repeat</keyword>
<dbReference type="PROSITE" id="PS00028">
    <property type="entry name" value="ZINC_FINGER_C2H2_1"/>
    <property type="match status" value="8"/>
</dbReference>
<dbReference type="PANTHER" id="PTHR23233">
    <property type="entry name" value="SAL-LIKE PROTEIN"/>
    <property type="match status" value="1"/>
</dbReference>
<feature type="region of interest" description="Disordered" evidence="13">
    <location>
        <begin position="449"/>
        <end position="582"/>
    </location>
</feature>
<dbReference type="PROSITE" id="PS50157">
    <property type="entry name" value="ZINC_FINGER_C2H2_2"/>
    <property type="match status" value="8"/>
</dbReference>
<dbReference type="AlphaFoldDB" id="F6VRW9"/>
<dbReference type="GO" id="GO:0006357">
    <property type="term" value="P:regulation of transcription by RNA polymerase II"/>
    <property type="evidence" value="ECO:0000318"/>
    <property type="project" value="GO_Central"/>
</dbReference>
<evidence type="ECO:0000256" key="13">
    <source>
        <dbReference type="SAM" id="MobiDB-lite"/>
    </source>
</evidence>
<dbReference type="SUPFAM" id="SSF57667">
    <property type="entry name" value="beta-beta-alpha zinc fingers"/>
    <property type="match status" value="4"/>
</dbReference>
<feature type="region of interest" description="Disordered" evidence="13">
    <location>
        <begin position="677"/>
        <end position="696"/>
    </location>
</feature>
<dbReference type="Pfam" id="PF13894">
    <property type="entry name" value="zf-C2H2_4"/>
    <property type="match status" value="1"/>
</dbReference>
<dbReference type="GO" id="GO:0005634">
    <property type="term" value="C:nucleus"/>
    <property type="evidence" value="ECO:0000318"/>
    <property type="project" value="GO_Central"/>
</dbReference>
<keyword evidence="16" id="KW-1185">Reference proteome</keyword>
<proteinExistence type="inferred from homology"/>
<dbReference type="GO" id="GO:0008270">
    <property type="term" value="F:zinc ion binding"/>
    <property type="evidence" value="ECO:0007669"/>
    <property type="project" value="UniProtKB-KW"/>
</dbReference>
<feature type="region of interest" description="Disordered" evidence="13">
    <location>
        <begin position="243"/>
        <end position="291"/>
    </location>
</feature>
<accession>F6VRW9</accession>
<dbReference type="Pfam" id="PF00096">
    <property type="entry name" value="zf-C2H2"/>
    <property type="match status" value="5"/>
</dbReference>
<dbReference type="EMBL" id="EAAA01002035">
    <property type="status" value="NOT_ANNOTATED_CDS"/>
    <property type="molecule type" value="Genomic_DNA"/>
</dbReference>
<feature type="domain" description="C2H2-type" evidence="14">
    <location>
        <begin position="703"/>
        <end position="730"/>
    </location>
</feature>
<evidence type="ECO:0000256" key="11">
    <source>
        <dbReference type="ARBA" id="ARBA00038474"/>
    </source>
</evidence>
<feature type="domain" description="C2H2-type" evidence="14">
    <location>
        <begin position="133"/>
        <end position="160"/>
    </location>
</feature>
<evidence type="ECO:0000256" key="4">
    <source>
        <dbReference type="ARBA" id="ARBA00022737"/>
    </source>
</evidence>
<dbReference type="GO" id="GO:0009966">
    <property type="term" value="P:regulation of signal transduction"/>
    <property type="evidence" value="ECO:0007669"/>
    <property type="project" value="UniProtKB-ARBA"/>
</dbReference>
<keyword evidence="6" id="KW-0862">Zinc</keyword>
<feature type="compositionally biased region" description="Polar residues" evidence="13">
    <location>
        <begin position="526"/>
        <end position="561"/>
    </location>
</feature>
<feature type="domain" description="C2H2-type" evidence="14">
    <location>
        <begin position="377"/>
        <end position="408"/>
    </location>
</feature>
<dbReference type="Pfam" id="PF12874">
    <property type="entry name" value="zf-met"/>
    <property type="match status" value="1"/>
</dbReference>
<feature type="domain" description="C2H2-type" evidence="14">
    <location>
        <begin position="617"/>
        <end position="639"/>
    </location>
</feature>
<dbReference type="PANTHER" id="PTHR23233:SF84">
    <property type="entry name" value="FI23031P1"/>
    <property type="match status" value="1"/>
</dbReference>
<sequence>SGMPGVNGFQLQNMQQLLAAAASMSGTHTPGNNLLPSVAAAIGRHFNANNTSVEKLSETVSQLPKAKDLEMEMNEALQQESRTKNGEEENAFYGGRIGNPQEPPLYRNCSGMNSDPNQPGGGYGTAEESLSRRSCRFCQKVFGSESALQIHLRSHTGERPFKCNICANRFSTKGNLKVHFSRHQEKYPHIEMNANPIPEYLDNVPTSSGIPYGMSIIPDFTEVPDPDTALPVPVPDKHIPPPLIHNSRILHQSSSPPSFALPRHMSEGSRPTYDEEPSKRQNAPSETSKLQQLVDQIDKGKELEKNECHICHRVLSCQSALKLHYRTHTGERPYKCDLCSRAFTTRGNLRTHYSSVHRQQLRSSPPTNPSVMRGVSLQCPLCGSRFMDQQSMRQHMQMHLYMHSQQQQQVAHFLHGRHSEGQIPLAFGGKFPPSIGENDIRMPDQITEIENQPLNRGADTSEPSDDVFEERSPDRETFSEPDDRVVPVGSPHLRHESEERVNREQEPSSLSPPDGKGSERLPLPGTSDSIVTKPLTSGISALDLTRSNSNSPGVITSSMYSNAGMMGHDNHRPSSQSPPQLASNSLNALAHLASNSAIMRPSGMPLMNVRNPLERPYLCRVCERGFTTKGNLKQHLLTHNINEVDDDLLEPVETSPITANSNSNSPVNSPATIVNSNQQALQRKRPSESSDGQSTAKRTYPRHWCHICQKQFSSASSLQIHNRTHTGEKPFACSVCGRAFTTKGNLKVHMGTHVWGAGGSRRGRRISMDNPLISPWMQNTSNSSSNPPSQAIRPRPAAPPIPAVPDPALIYQQYAALASGLIGAKASAESRFHANGMLNLHNAAAARLLLPHPNGHVPPSSVGAQMGHHVPTAGEHVKGNERSNNIAAASEWIWKAYQRTQEQVN</sequence>
<keyword evidence="2" id="KW-0597">Phosphoprotein</keyword>
<evidence type="ECO:0000256" key="9">
    <source>
        <dbReference type="ARBA" id="ARBA00023163"/>
    </source>
</evidence>
<feature type="region of interest" description="Disordered" evidence="13">
    <location>
        <begin position="776"/>
        <end position="799"/>
    </location>
</feature>
<evidence type="ECO:0000256" key="6">
    <source>
        <dbReference type="ARBA" id="ARBA00022833"/>
    </source>
</evidence>
<feature type="domain" description="C2H2-type" evidence="14">
    <location>
        <begin position="731"/>
        <end position="753"/>
    </location>
</feature>
<dbReference type="FunFam" id="3.30.160.60:FF:000096">
    <property type="entry name" value="Zinc finger and BTB domain-containing protein 18 isoform 1"/>
    <property type="match status" value="1"/>
</dbReference>
<dbReference type="Ensembl" id="ENSCINT00000024863.2">
    <property type="protein sequence ID" value="ENSCINP00000024617.2"/>
    <property type="gene ID" value="ENSCING00000005289.3"/>
</dbReference>
<evidence type="ECO:0000256" key="2">
    <source>
        <dbReference type="ARBA" id="ARBA00022553"/>
    </source>
</evidence>
<dbReference type="InParanoid" id="F6VRW9"/>
<keyword evidence="10" id="KW-0539">Nucleus</keyword>
<evidence type="ECO:0000259" key="14">
    <source>
        <dbReference type="PROSITE" id="PS50157"/>
    </source>
</evidence>
<comment type="subcellular location">
    <subcellularLocation>
        <location evidence="1">Nucleus</location>
    </subcellularLocation>
</comment>
<dbReference type="STRING" id="7719.ENSCINP00000024617"/>
<keyword evidence="3" id="KW-0479">Metal-binding</keyword>
<reference evidence="15" key="2">
    <citation type="journal article" date="2008" name="Genome Biol.">
        <title>Improved genome assembly and evidence-based global gene model set for the chordate Ciona intestinalis: new insight into intron and operon populations.</title>
        <authorList>
            <person name="Satou Y."/>
            <person name="Mineta K."/>
            <person name="Ogasawara M."/>
            <person name="Sasakura Y."/>
            <person name="Shoguchi E."/>
            <person name="Ueno K."/>
            <person name="Yamada L."/>
            <person name="Matsumoto J."/>
            <person name="Wasserscheid J."/>
            <person name="Dewar K."/>
            <person name="Wiley G.B."/>
            <person name="Macmil S.L."/>
            <person name="Roe B.A."/>
            <person name="Zeller R.W."/>
            <person name="Hastings K.E."/>
            <person name="Lemaire P."/>
            <person name="Lindquist E."/>
            <person name="Endo T."/>
            <person name="Hotta K."/>
            <person name="Inaba K."/>
        </authorList>
    </citation>
    <scope>NUCLEOTIDE SEQUENCE [LARGE SCALE GENOMIC DNA]</scope>
    <source>
        <strain evidence="15">wild type</strain>
    </source>
</reference>
<feature type="region of interest" description="Disordered" evidence="13">
    <location>
        <begin position="77"/>
        <end position="127"/>
    </location>
</feature>
<evidence type="ECO:0000313" key="15">
    <source>
        <dbReference type="Ensembl" id="ENSCINP00000024617.2"/>
    </source>
</evidence>
<feature type="compositionally biased region" description="Polar residues" evidence="13">
    <location>
        <begin position="280"/>
        <end position="291"/>
    </location>
</feature>
<reference evidence="16" key="1">
    <citation type="journal article" date="2002" name="Science">
        <title>The draft genome of Ciona intestinalis: insights into chordate and vertebrate origins.</title>
        <authorList>
            <person name="Dehal P."/>
            <person name="Satou Y."/>
            <person name="Campbell R.K."/>
            <person name="Chapman J."/>
            <person name="Degnan B."/>
            <person name="De Tomaso A."/>
            <person name="Davidson B."/>
            <person name="Di Gregorio A."/>
            <person name="Gelpke M."/>
            <person name="Goodstein D.M."/>
            <person name="Harafuji N."/>
            <person name="Hastings K.E."/>
            <person name="Ho I."/>
            <person name="Hotta K."/>
            <person name="Huang W."/>
            <person name="Kawashima T."/>
            <person name="Lemaire P."/>
            <person name="Martinez D."/>
            <person name="Meinertzhagen I.A."/>
            <person name="Necula S."/>
            <person name="Nonaka M."/>
            <person name="Putnam N."/>
            <person name="Rash S."/>
            <person name="Saiga H."/>
            <person name="Satake M."/>
            <person name="Terry A."/>
            <person name="Yamada L."/>
            <person name="Wang H.G."/>
            <person name="Awazu S."/>
            <person name="Azumi K."/>
            <person name="Boore J."/>
            <person name="Branno M."/>
            <person name="Chin-Bow S."/>
            <person name="DeSantis R."/>
            <person name="Doyle S."/>
            <person name="Francino P."/>
            <person name="Keys D.N."/>
            <person name="Haga S."/>
            <person name="Hayashi H."/>
            <person name="Hino K."/>
            <person name="Imai K.S."/>
            <person name="Inaba K."/>
            <person name="Kano S."/>
            <person name="Kobayashi K."/>
            <person name="Kobayashi M."/>
            <person name="Lee B.I."/>
            <person name="Makabe K.W."/>
            <person name="Manohar C."/>
            <person name="Matassi G."/>
            <person name="Medina M."/>
            <person name="Mochizuki Y."/>
            <person name="Mount S."/>
            <person name="Morishita T."/>
            <person name="Miura S."/>
            <person name="Nakayama A."/>
            <person name="Nishizaka S."/>
            <person name="Nomoto H."/>
            <person name="Ohta F."/>
            <person name="Oishi K."/>
            <person name="Rigoutsos I."/>
            <person name="Sano M."/>
            <person name="Sasaki A."/>
            <person name="Sasakura Y."/>
            <person name="Shoguchi E."/>
            <person name="Shin-i T."/>
            <person name="Spagnuolo A."/>
            <person name="Stainier D."/>
            <person name="Suzuki M.M."/>
            <person name="Tassy O."/>
            <person name="Takatori N."/>
            <person name="Tokuoka M."/>
            <person name="Yagi K."/>
            <person name="Yoshizaki F."/>
            <person name="Wada S."/>
            <person name="Zhang C."/>
            <person name="Hyatt P.D."/>
            <person name="Larimer F."/>
            <person name="Detter C."/>
            <person name="Doggett N."/>
            <person name="Glavina T."/>
            <person name="Hawkins T."/>
            <person name="Richardson P."/>
            <person name="Lucas S."/>
            <person name="Kohara Y."/>
            <person name="Levine M."/>
            <person name="Satoh N."/>
            <person name="Rokhsar D.S."/>
        </authorList>
    </citation>
    <scope>NUCLEOTIDE SEQUENCE [LARGE SCALE GENOMIC DNA]</scope>
</reference>
<dbReference type="GO" id="GO:0021772">
    <property type="term" value="P:olfactory bulb development"/>
    <property type="evidence" value="ECO:0007669"/>
    <property type="project" value="UniProtKB-ARBA"/>
</dbReference>
<comment type="similarity">
    <text evidence="11">Belongs to the sal C2H2-type zinc-finger protein family.</text>
</comment>
<dbReference type="GeneTree" id="ENSGT00940000167374"/>